<dbReference type="Proteomes" id="UP000272400">
    <property type="component" value="Unassembled WGS sequence"/>
</dbReference>
<keyword evidence="3" id="KW-1185">Reference proteome</keyword>
<organism evidence="2 3">
    <name type="scientific">Actinocorallia herbida</name>
    <dbReference type="NCBI Taxonomy" id="58109"/>
    <lineage>
        <taxon>Bacteria</taxon>
        <taxon>Bacillati</taxon>
        <taxon>Actinomycetota</taxon>
        <taxon>Actinomycetes</taxon>
        <taxon>Streptosporangiales</taxon>
        <taxon>Thermomonosporaceae</taxon>
        <taxon>Actinocorallia</taxon>
    </lineage>
</organism>
<dbReference type="EMBL" id="RJKE01000001">
    <property type="protein sequence ID" value="ROO89148.1"/>
    <property type="molecule type" value="Genomic_DNA"/>
</dbReference>
<dbReference type="Gene3D" id="1.10.10.2840">
    <property type="entry name" value="PucR C-terminal helix-turn-helix domain"/>
    <property type="match status" value="1"/>
</dbReference>
<evidence type="ECO:0000313" key="3">
    <source>
        <dbReference type="Proteomes" id="UP000272400"/>
    </source>
</evidence>
<name>A0A3N1D7P9_9ACTN</name>
<proteinExistence type="predicted"/>
<protein>
    <submittedName>
        <fullName evidence="2">PucR-like helix-turn-helix protein</fullName>
    </submittedName>
</protein>
<reference evidence="2 3" key="1">
    <citation type="submission" date="2018-11" db="EMBL/GenBank/DDBJ databases">
        <title>Sequencing the genomes of 1000 actinobacteria strains.</title>
        <authorList>
            <person name="Klenk H.-P."/>
        </authorList>
    </citation>
    <scope>NUCLEOTIDE SEQUENCE [LARGE SCALE GENOMIC DNA]</scope>
    <source>
        <strain evidence="2 3">DSM 44254</strain>
    </source>
</reference>
<feature type="domain" description="PucR C-terminal helix-turn-helix" evidence="1">
    <location>
        <begin position="148"/>
        <end position="205"/>
    </location>
</feature>
<dbReference type="PANTHER" id="PTHR33744">
    <property type="entry name" value="CARBOHYDRATE DIACID REGULATOR"/>
    <property type="match status" value="1"/>
</dbReference>
<comment type="caution">
    <text evidence="2">The sequence shown here is derived from an EMBL/GenBank/DDBJ whole genome shotgun (WGS) entry which is preliminary data.</text>
</comment>
<dbReference type="InterPro" id="IPR025736">
    <property type="entry name" value="PucR_C-HTH_dom"/>
</dbReference>
<accession>A0A3N1D7P9</accession>
<gene>
    <name evidence="2" type="ORF">EDD29_6835</name>
</gene>
<sequence length="216" mass="23296">MIRMEGLRSPAAQGSLVLTPPLSPEDETLRTAGWRWLAATADGADVLVLLHGAEPDRATARRFAAMSPQAERTGFSAAFTGLDRLPEALKEARMAASVAPAGRGIAYYDDFGSFGNVAAALSPKQLTEYVTTTLGALRAYDLKRGSSLLETLRRFVANSGQVAETAAELSIHVNTLHQRIQRIEQVTGLDLRSYRDIARITLALDMLQITGDPPFG</sequence>
<dbReference type="InterPro" id="IPR051448">
    <property type="entry name" value="CdaR-like_regulators"/>
</dbReference>
<dbReference type="AlphaFoldDB" id="A0A3N1D7P9"/>
<dbReference type="Pfam" id="PF13556">
    <property type="entry name" value="HTH_30"/>
    <property type="match status" value="1"/>
</dbReference>
<dbReference type="PANTHER" id="PTHR33744:SF1">
    <property type="entry name" value="DNA-BINDING TRANSCRIPTIONAL ACTIVATOR ADER"/>
    <property type="match status" value="1"/>
</dbReference>
<evidence type="ECO:0000313" key="2">
    <source>
        <dbReference type="EMBL" id="ROO89148.1"/>
    </source>
</evidence>
<dbReference type="InterPro" id="IPR042070">
    <property type="entry name" value="PucR_C-HTH_sf"/>
</dbReference>
<evidence type="ECO:0000259" key="1">
    <source>
        <dbReference type="Pfam" id="PF13556"/>
    </source>
</evidence>